<accession>A0ABS2SDG2</accession>
<dbReference type="SUPFAM" id="SSF53955">
    <property type="entry name" value="Lysozyme-like"/>
    <property type="match status" value="1"/>
</dbReference>
<feature type="region of interest" description="Disordered" evidence="3">
    <location>
        <begin position="107"/>
        <end position="162"/>
    </location>
</feature>
<evidence type="ECO:0000256" key="1">
    <source>
        <dbReference type="ARBA" id="ARBA00010830"/>
    </source>
</evidence>
<keyword evidence="6" id="KW-1185">Reference proteome</keyword>
<dbReference type="SMART" id="SM00257">
    <property type="entry name" value="LysM"/>
    <property type="match status" value="1"/>
</dbReference>
<comment type="caution">
    <text evidence="5">The sequence shown here is derived from an EMBL/GenBank/DDBJ whole genome shotgun (WGS) entry which is preliminary data.</text>
</comment>
<dbReference type="Pfam" id="PF01476">
    <property type="entry name" value="LysM"/>
    <property type="match status" value="1"/>
</dbReference>
<dbReference type="PROSITE" id="PS51782">
    <property type="entry name" value="LYSM"/>
    <property type="match status" value="1"/>
</dbReference>
<dbReference type="EMBL" id="JAFBCL010000001">
    <property type="protein sequence ID" value="MBM7814258.1"/>
    <property type="molecule type" value="Genomic_DNA"/>
</dbReference>
<evidence type="ECO:0000313" key="6">
    <source>
        <dbReference type="Proteomes" id="UP001195724"/>
    </source>
</evidence>
<sequence>MGHHGVTSDSSGVHHVVRALLLALATACALGLTGAAASAEPGLDWDAVAQCESGGDWSISTGNGYYGGLQFLPSTWYANGGTGMPNEASREEQIRVAENVLRSQGPGAWPNCARGGNHSTAPVSAGTRSSSHQVHTPLQAPPAPPVPALPASTDNPDGDYTIEEGDTLTSIAAERNIEGGWQTLVSLNPDHLTNPDLILVGNRIRTGVDHQPTHLSRVR</sequence>
<dbReference type="InterPro" id="IPR010618">
    <property type="entry name" value="RPF"/>
</dbReference>
<dbReference type="Pfam" id="PF06737">
    <property type="entry name" value="Transglycosylas"/>
    <property type="match status" value="1"/>
</dbReference>
<organism evidence="5 6">
    <name type="scientific">Saccharothrix algeriensis</name>
    <dbReference type="NCBI Taxonomy" id="173560"/>
    <lineage>
        <taxon>Bacteria</taxon>
        <taxon>Bacillati</taxon>
        <taxon>Actinomycetota</taxon>
        <taxon>Actinomycetes</taxon>
        <taxon>Pseudonocardiales</taxon>
        <taxon>Pseudonocardiaceae</taxon>
        <taxon>Saccharothrix</taxon>
    </lineage>
</organism>
<dbReference type="Gene3D" id="3.10.350.10">
    <property type="entry name" value="LysM domain"/>
    <property type="match status" value="1"/>
</dbReference>
<feature type="compositionally biased region" description="Pro residues" evidence="3">
    <location>
        <begin position="139"/>
        <end position="148"/>
    </location>
</feature>
<dbReference type="Proteomes" id="UP001195724">
    <property type="component" value="Unassembled WGS sequence"/>
</dbReference>
<feature type="compositionally biased region" description="Polar residues" evidence="3">
    <location>
        <begin position="117"/>
        <end position="136"/>
    </location>
</feature>
<evidence type="ECO:0000259" key="4">
    <source>
        <dbReference type="PROSITE" id="PS51782"/>
    </source>
</evidence>
<dbReference type="InterPro" id="IPR018392">
    <property type="entry name" value="LysM"/>
</dbReference>
<evidence type="ECO:0000256" key="2">
    <source>
        <dbReference type="ARBA" id="ARBA00022801"/>
    </source>
</evidence>
<keyword evidence="2" id="KW-0378">Hydrolase</keyword>
<proteinExistence type="inferred from homology"/>
<gene>
    <name evidence="5" type="ORF">JOE68_005123</name>
</gene>
<protein>
    <recommendedName>
        <fullName evidence="4">LysM domain-containing protein</fullName>
    </recommendedName>
</protein>
<dbReference type="InterPro" id="IPR036779">
    <property type="entry name" value="LysM_dom_sf"/>
</dbReference>
<evidence type="ECO:0000313" key="5">
    <source>
        <dbReference type="EMBL" id="MBM7814258.1"/>
    </source>
</evidence>
<name>A0ABS2SDG2_9PSEU</name>
<evidence type="ECO:0000256" key="3">
    <source>
        <dbReference type="SAM" id="MobiDB-lite"/>
    </source>
</evidence>
<feature type="domain" description="LysM" evidence="4">
    <location>
        <begin position="158"/>
        <end position="206"/>
    </location>
</feature>
<dbReference type="CDD" id="cd00118">
    <property type="entry name" value="LysM"/>
    <property type="match status" value="1"/>
</dbReference>
<reference evidence="5 6" key="1">
    <citation type="submission" date="2021-01" db="EMBL/GenBank/DDBJ databases">
        <title>Sequencing the genomes of 1000 actinobacteria strains.</title>
        <authorList>
            <person name="Klenk H.-P."/>
        </authorList>
    </citation>
    <scope>NUCLEOTIDE SEQUENCE [LARGE SCALE GENOMIC DNA]</scope>
    <source>
        <strain evidence="5 6">DSM 44581</strain>
    </source>
</reference>
<dbReference type="RefSeq" id="WP_204844822.1">
    <property type="nucleotide sequence ID" value="NZ_JAFBCL010000001.1"/>
</dbReference>
<dbReference type="InterPro" id="IPR023346">
    <property type="entry name" value="Lysozyme-like_dom_sf"/>
</dbReference>
<comment type="similarity">
    <text evidence="1">Belongs to the transglycosylase family. Rpf subfamily.</text>
</comment>
<dbReference type="Gene3D" id="1.10.530.10">
    <property type="match status" value="1"/>
</dbReference>
<dbReference type="CDD" id="cd13925">
    <property type="entry name" value="RPF"/>
    <property type="match status" value="1"/>
</dbReference>